<dbReference type="AlphaFoldDB" id="A0A4R2GN98"/>
<dbReference type="Pfam" id="PF16260">
    <property type="entry name" value="DUF4914"/>
    <property type="match status" value="1"/>
</dbReference>
<dbReference type="RefSeq" id="WP_207915915.1">
    <property type="nucleotide sequence ID" value="NZ_SLWK01000002.1"/>
</dbReference>
<evidence type="ECO:0000313" key="2">
    <source>
        <dbReference type="Proteomes" id="UP000295221"/>
    </source>
</evidence>
<reference evidence="1 2" key="1">
    <citation type="submission" date="2019-03" db="EMBL/GenBank/DDBJ databases">
        <title>Genomic Encyclopedia of Type Strains, Phase IV (KMG-IV): sequencing the most valuable type-strain genomes for metagenomic binning, comparative biology and taxonomic classification.</title>
        <authorList>
            <person name="Goeker M."/>
        </authorList>
    </citation>
    <scope>NUCLEOTIDE SEQUENCE [LARGE SCALE GENOMIC DNA]</scope>
    <source>
        <strain evidence="1 2">DSM 24179</strain>
    </source>
</reference>
<keyword evidence="2" id="KW-1185">Reference proteome</keyword>
<proteinExistence type="predicted"/>
<organism evidence="1 2">
    <name type="scientific">Natronoflexus pectinivorans</name>
    <dbReference type="NCBI Taxonomy" id="682526"/>
    <lineage>
        <taxon>Bacteria</taxon>
        <taxon>Pseudomonadati</taxon>
        <taxon>Bacteroidota</taxon>
        <taxon>Bacteroidia</taxon>
        <taxon>Marinilabiliales</taxon>
        <taxon>Marinilabiliaceae</taxon>
        <taxon>Natronoflexus</taxon>
    </lineage>
</organism>
<dbReference type="EMBL" id="SLWK01000002">
    <property type="protein sequence ID" value="TCO09919.1"/>
    <property type="molecule type" value="Genomic_DNA"/>
</dbReference>
<protein>
    <submittedName>
        <fullName evidence="1">Uncharacterized protein DUF4914</fullName>
    </submittedName>
</protein>
<dbReference type="InterPro" id="IPR032583">
    <property type="entry name" value="DUF4914"/>
</dbReference>
<dbReference type="Proteomes" id="UP000295221">
    <property type="component" value="Unassembled WGS sequence"/>
</dbReference>
<comment type="caution">
    <text evidence="1">The sequence shown here is derived from an EMBL/GenBank/DDBJ whole genome shotgun (WGS) entry which is preliminary data.</text>
</comment>
<gene>
    <name evidence="1" type="ORF">EV194_102348</name>
</gene>
<accession>A0A4R2GN98</accession>
<sequence length="638" mass="71645">MSMLKELEKQGVKIPAQIKDLLVNAPKVHYFNTTDELVDASVGGAGNSSFEVKYDVPGKGEYTEAVVHRVSNGISANYTESYMRRRDPGTMLIADDKPSDKKKFKDVYGYEFEDLRKDTFEWLKGQELAVFMYYAGNYPVGIGGIAIAPANAGFFALGLAFLQKILPMNDLPKGFRLDSAIYVAPPFRHTHFEGKQRVIHNRLDDIHELFSYNLYPGPSAKKGLYGVLITRGEAEGWVTAHCSTVQATNPYDNTTTFMHEGASGGGKSEMLQMVPREPDGQVMIGRNTITGEERMINIPLFCTFAPVTDDMALCHPSYQKGNGKLTVADAEQAWFIRVDGVHSYGDDPVLEKLTLNPPEPVLFLNIDTNPNGTAMIWNHIEDEPGKKCPNPRVILPRHIVGNAVNKNVTVDIRSFGVRTPPSSLENPNYGIFGLFHILPPALAWLWRLVSPRGHANPSIVGTDKMSSEGVGSYWPFATGKRVAQANLLLEQIISTPRVRYTIAPNQHIGVWKVDFKPQLLMREYLTRRGNAKFVQDQYQAARCPLLGYELNYLTLEGNKIPSRFLKVYKQPEVGVEGYDKGAEMLYDFFKQELQQYLQPELLPLGRKIIEACLEGASVERYNELLPMEYKYAFLKKNK</sequence>
<name>A0A4R2GN98_9BACT</name>
<dbReference type="SUPFAM" id="SSF53795">
    <property type="entry name" value="PEP carboxykinase-like"/>
    <property type="match status" value="1"/>
</dbReference>
<evidence type="ECO:0000313" key="1">
    <source>
        <dbReference type="EMBL" id="TCO09919.1"/>
    </source>
</evidence>